<dbReference type="PATRIC" id="fig|1423751.3.peg.1163"/>
<dbReference type="InterPro" id="IPR030393">
    <property type="entry name" value="G_ENGB_dom"/>
</dbReference>
<comment type="function">
    <text evidence="10">Necessary for normal cell division and for the maintenance of normal septation.</text>
</comment>
<dbReference type="HAMAP" id="MF_00321">
    <property type="entry name" value="GTPase_EngB"/>
    <property type="match status" value="1"/>
</dbReference>
<feature type="domain" description="EngB-type G" evidence="11">
    <location>
        <begin position="22"/>
        <end position="195"/>
    </location>
</feature>
<dbReference type="RefSeq" id="WP_008473304.1">
    <property type="nucleotide sequence ID" value="NZ_AYZO01000030.1"/>
</dbReference>
<dbReference type="GO" id="GO:0000917">
    <property type="term" value="P:division septum assembly"/>
    <property type="evidence" value="ECO:0007669"/>
    <property type="project" value="UniProtKB-KW"/>
</dbReference>
<evidence type="ECO:0000256" key="6">
    <source>
        <dbReference type="ARBA" id="ARBA00022842"/>
    </source>
</evidence>
<evidence type="ECO:0000256" key="8">
    <source>
        <dbReference type="ARBA" id="ARBA00023210"/>
    </source>
</evidence>
<dbReference type="NCBIfam" id="TIGR00231">
    <property type="entry name" value="small_GTP"/>
    <property type="match status" value="1"/>
</dbReference>
<evidence type="ECO:0000256" key="7">
    <source>
        <dbReference type="ARBA" id="ARBA00023134"/>
    </source>
</evidence>
<keyword evidence="4" id="KW-0479">Metal-binding</keyword>
<keyword evidence="7 10" id="KW-0342">GTP-binding</keyword>
<evidence type="ECO:0000256" key="5">
    <source>
        <dbReference type="ARBA" id="ARBA00022741"/>
    </source>
</evidence>
<evidence type="ECO:0000313" key="14">
    <source>
        <dbReference type="Proteomes" id="UP000009326"/>
    </source>
</evidence>
<dbReference type="InterPro" id="IPR005225">
    <property type="entry name" value="Small_GTP-bd"/>
</dbReference>
<evidence type="ECO:0000313" key="13">
    <source>
        <dbReference type="EMBL" id="KRN10457.1"/>
    </source>
</evidence>
<dbReference type="SUPFAM" id="SSF52540">
    <property type="entry name" value="P-loop containing nucleoside triphosphate hydrolases"/>
    <property type="match status" value="1"/>
</dbReference>
<evidence type="ECO:0000256" key="4">
    <source>
        <dbReference type="ARBA" id="ARBA00022723"/>
    </source>
</evidence>
<reference evidence="13 15" key="2">
    <citation type="journal article" date="2015" name="Genome Announc.">
        <title>Expanding the biotechnology potential of lactobacilli through comparative genomics of 213 strains and associated genera.</title>
        <authorList>
            <person name="Sun Z."/>
            <person name="Harris H.M."/>
            <person name="McCann A."/>
            <person name="Guo C."/>
            <person name="Argimon S."/>
            <person name="Zhang W."/>
            <person name="Yang X."/>
            <person name="Jeffery I.B."/>
            <person name="Cooney J.C."/>
            <person name="Kagawa T.F."/>
            <person name="Liu W."/>
            <person name="Song Y."/>
            <person name="Salvetti E."/>
            <person name="Wrobel A."/>
            <person name="Rasinkangas P."/>
            <person name="Parkhill J."/>
            <person name="Rea M.C."/>
            <person name="O'Sullivan O."/>
            <person name="Ritari J."/>
            <person name="Douillard F.P."/>
            <person name="Paul Ross R."/>
            <person name="Yang R."/>
            <person name="Briner A.E."/>
            <person name="Felis G.E."/>
            <person name="de Vos W.M."/>
            <person name="Barrangou R."/>
            <person name="Klaenhammer T.R."/>
            <person name="Caufield P.W."/>
            <person name="Cui Y."/>
            <person name="Zhang H."/>
            <person name="O'Toole P.W."/>
        </authorList>
    </citation>
    <scope>NUCLEOTIDE SEQUENCE [LARGE SCALE GENOMIC DNA]</scope>
    <source>
        <strain evidence="13 15">DSM 23908</strain>
    </source>
</reference>
<evidence type="ECO:0000313" key="15">
    <source>
        <dbReference type="Proteomes" id="UP000051521"/>
    </source>
</evidence>
<accession>I7KP59</accession>
<comment type="cofactor">
    <cofactor evidence="1">
        <name>Mg(2+)</name>
        <dbReference type="ChEBI" id="CHEBI:18420"/>
    </cofactor>
</comment>
<dbReference type="GO" id="GO:0005829">
    <property type="term" value="C:cytosol"/>
    <property type="evidence" value="ECO:0007669"/>
    <property type="project" value="TreeGrafter"/>
</dbReference>
<dbReference type="GO" id="GO:0046872">
    <property type="term" value="F:metal ion binding"/>
    <property type="evidence" value="ECO:0007669"/>
    <property type="project" value="UniProtKB-KW"/>
</dbReference>
<dbReference type="Proteomes" id="UP000051521">
    <property type="component" value="Unassembled WGS sequence"/>
</dbReference>
<dbReference type="GO" id="GO:0005525">
    <property type="term" value="F:GTP binding"/>
    <property type="evidence" value="ECO:0007669"/>
    <property type="project" value="UniProtKB-UniRule"/>
</dbReference>
<dbReference type="FunFam" id="3.40.50.300:FF:000098">
    <property type="entry name" value="Probable GTP-binding protein EngB"/>
    <property type="match status" value="1"/>
</dbReference>
<dbReference type="STRING" id="1423751.FC38_GL001126"/>
<dbReference type="InterPro" id="IPR019987">
    <property type="entry name" value="GTP-bd_ribosome_bio_YsxC"/>
</dbReference>
<comment type="similarity">
    <text evidence="2 10">Belongs to the TRAFAC class TrmE-Era-EngA-EngB-Septin-like GTPase superfamily. EngB GTPase family.</text>
</comment>
<evidence type="ECO:0000259" key="11">
    <source>
        <dbReference type="PROSITE" id="PS51706"/>
    </source>
</evidence>
<dbReference type="Pfam" id="PF01926">
    <property type="entry name" value="MMR_HSR1"/>
    <property type="match status" value="1"/>
</dbReference>
<evidence type="ECO:0000256" key="1">
    <source>
        <dbReference type="ARBA" id="ARBA00001946"/>
    </source>
</evidence>
<evidence type="ECO:0000256" key="10">
    <source>
        <dbReference type="HAMAP-Rule" id="MF_00321"/>
    </source>
</evidence>
<name>I7KP59_9LACO</name>
<dbReference type="CDD" id="cd01876">
    <property type="entry name" value="YihA_EngB"/>
    <property type="match status" value="1"/>
</dbReference>
<keyword evidence="9 10" id="KW-0131">Cell cycle</keyword>
<reference evidence="12 14" key="1">
    <citation type="submission" date="2012-06" db="EMBL/GenBank/DDBJ databases">
        <title>Draft genome sequence of Lactobacillus gigeriorum CRBIP 24.85T, isolated from chicken crop.</title>
        <authorList>
            <person name="Cousin S."/>
            <person name="Ma L."/>
            <person name="Creno S."/>
            <person name="Clermont D."/>
            <person name="Loux V."/>
            <person name="Bizet C."/>
            <person name="Bouchier C."/>
        </authorList>
    </citation>
    <scope>NUCLEOTIDE SEQUENCE [LARGE SCALE GENOMIC DNA]</scope>
    <source>
        <strain evidence="14">CRBIP 24.85T</strain>
        <strain evidence="12">Type strain: CRBIP 24.85</strain>
    </source>
</reference>
<sequence length="198" mass="22677">MIIKNSEYAVSAVREDQYPKDELPELAMAGRSNVGKSSLINTFVNRKNLARTSSQPGKTQTLNFYRVNDEFYLVDVPGYGYARVSQKKRQEFGEMIQDYLETRANLEGILILVDGRHEPTKDDIAMYQYAQYLNIPILVVATKIDKVKRNQRNKSIAGIKKAMNLRPEDELLTFSSFDKTNLDKLSTWIEDKVNAKSN</sequence>
<keyword evidence="8 10" id="KW-0717">Septation</keyword>
<keyword evidence="6" id="KW-0460">Magnesium</keyword>
<dbReference type="OrthoDB" id="9804921at2"/>
<organism evidence="12 14">
    <name type="scientific">Lactobacillus gigeriorum DSM 23908 = CRBIP 24.85</name>
    <dbReference type="NCBI Taxonomy" id="1423751"/>
    <lineage>
        <taxon>Bacteria</taxon>
        <taxon>Bacillati</taxon>
        <taxon>Bacillota</taxon>
        <taxon>Bacilli</taxon>
        <taxon>Lactobacillales</taxon>
        <taxon>Lactobacillaceae</taxon>
        <taxon>Lactobacillus</taxon>
    </lineage>
</organism>
<protein>
    <recommendedName>
        <fullName evidence="10">Probable GTP-binding protein EngB</fullName>
    </recommendedName>
</protein>
<dbReference type="EMBL" id="AYZO01000030">
    <property type="protein sequence ID" value="KRN10457.1"/>
    <property type="molecule type" value="Genomic_DNA"/>
</dbReference>
<dbReference type="AlphaFoldDB" id="I7KP59"/>
<dbReference type="InterPro" id="IPR006073">
    <property type="entry name" value="GTP-bd"/>
</dbReference>
<dbReference type="InterPro" id="IPR027417">
    <property type="entry name" value="P-loop_NTPase"/>
</dbReference>
<keyword evidence="5 10" id="KW-0547">Nucleotide-binding</keyword>
<evidence type="ECO:0000256" key="3">
    <source>
        <dbReference type="ARBA" id="ARBA00022618"/>
    </source>
</evidence>
<dbReference type="EMBL" id="CAKC01000057">
    <property type="protein sequence ID" value="CCI87154.1"/>
    <property type="molecule type" value="Genomic_DNA"/>
</dbReference>
<dbReference type="PROSITE" id="PS51706">
    <property type="entry name" value="G_ENGB"/>
    <property type="match status" value="1"/>
</dbReference>
<dbReference type="NCBIfam" id="TIGR03598">
    <property type="entry name" value="GTPase_YsxC"/>
    <property type="match status" value="1"/>
</dbReference>
<dbReference type="Gene3D" id="3.40.50.300">
    <property type="entry name" value="P-loop containing nucleotide triphosphate hydrolases"/>
    <property type="match status" value="1"/>
</dbReference>
<dbReference type="PANTHER" id="PTHR11649:SF13">
    <property type="entry name" value="ENGB-TYPE G DOMAIN-CONTAINING PROTEIN"/>
    <property type="match status" value="1"/>
</dbReference>
<proteinExistence type="inferred from homology"/>
<gene>
    <name evidence="10" type="primary">engB</name>
    <name evidence="12" type="ORF">BN52_03080</name>
    <name evidence="13" type="ORF">FC38_GL001126</name>
</gene>
<keyword evidence="15" id="KW-1185">Reference proteome</keyword>
<keyword evidence="3 10" id="KW-0132">Cell division</keyword>
<dbReference type="Proteomes" id="UP000009326">
    <property type="component" value="Unassembled WGS sequence"/>
</dbReference>
<evidence type="ECO:0000256" key="2">
    <source>
        <dbReference type="ARBA" id="ARBA00009638"/>
    </source>
</evidence>
<comment type="caution">
    <text evidence="12">The sequence shown here is derived from an EMBL/GenBank/DDBJ whole genome shotgun (WGS) entry which is preliminary data.</text>
</comment>
<evidence type="ECO:0000313" key="12">
    <source>
        <dbReference type="EMBL" id="CCI87154.1"/>
    </source>
</evidence>
<evidence type="ECO:0000256" key="9">
    <source>
        <dbReference type="ARBA" id="ARBA00023306"/>
    </source>
</evidence>
<dbReference type="PANTHER" id="PTHR11649">
    <property type="entry name" value="MSS1/TRME-RELATED GTP-BINDING PROTEIN"/>
    <property type="match status" value="1"/>
</dbReference>